<gene>
    <name evidence="2" type="ORF">K444DRAFT_171655</name>
</gene>
<dbReference type="AlphaFoldDB" id="A0A2J6SR49"/>
<dbReference type="EMBL" id="KZ613887">
    <property type="protein sequence ID" value="PMD53246.1"/>
    <property type="molecule type" value="Genomic_DNA"/>
</dbReference>
<protein>
    <recommendedName>
        <fullName evidence="1">DUF7907 domain-containing protein</fullName>
    </recommendedName>
</protein>
<evidence type="ECO:0000313" key="2">
    <source>
        <dbReference type="EMBL" id="PMD53246.1"/>
    </source>
</evidence>
<reference evidence="2 3" key="1">
    <citation type="submission" date="2016-04" db="EMBL/GenBank/DDBJ databases">
        <title>A degradative enzymes factory behind the ericoid mycorrhizal symbiosis.</title>
        <authorList>
            <consortium name="DOE Joint Genome Institute"/>
            <person name="Martino E."/>
            <person name="Morin E."/>
            <person name="Grelet G."/>
            <person name="Kuo A."/>
            <person name="Kohler A."/>
            <person name="Daghino S."/>
            <person name="Barry K."/>
            <person name="Choi C."/>
            <person name="Cichocki N."/>
            <person name="Clum A."/>
            <person name="Copeland A."/>
            <person name="Hainaut M."/>
            <person name="Haridas S."/>
            <person name="Labutti K."/>
            <person name="Lindquist E."/>
            <person name="Lipzen A."/>
            <person name="Khouja H.-R."/>
            <person name="Murat C."/>
            <person name="Ohm R."/>
            <person name="Olson A."/>
            <person name="Spatafora J."/>
            <person name="Veneault-Fourrey C."/>
            <person name="Henrissat B."/>
            <person name="Grigoriev I."/>
            <person name="Martin F."/>
            <person name="Perotto S."/>
        </authorList>
    </citation>
    <scope>NUCLEOTIDE SEQUENCE [LARGE SCALE GENOMIC DNA]</scope>
    <source>
        <strain evidence="2 3">E</strain>
    </source>
</reference>
<accession>A0A2J6SR49</accession>
<keyword evidence="3" id="KW-1185">Reference proteome</keyword>
<dbReference type="STRING" id="1095630.A0A2J6SR49"/>
<organism evidence="2 3">
    <name type="scientific">Hyaloscypha bicolor E</name>
    <dbReference type="NCBI Taxonomy" id="1095630"/>
    <lineage>
        <taxon>Eukaryota</taxon>
        <taxon>Fungi</taxon>
        <taxon>Dikarya</taxon>
        <taxon>Ascomycota</taxon>
        <taxon>Pezizomycotina</taxon>
        <taxon>Leotiomycetes</taxon>
        <taxon>Helotiales</taxon>
        <taxon>Hyaloscyphaceae</taxon>
        <taxon>Hyaloscypha</taxon>
        <taxon>Hyaloscypha bicolor</taxon>
    </lineage>
</organism>
<dbReference type="Proteomes" id="UP000235371">
    <property type="component" value="Unassembled WGS sequence"/>
</dbReference>
<dbReference type="GeneID" id="36578824"/>
<dbReference type="Pfam" id="PF25484">
    <property type="entry name" value="DUF7907"/>
    <property type="match status" value="1"/>
</dbReference>
<feature type="domain" description="DUF7907" evidence="1">
    <location>
        <begin position="2"/>
        <end position="71"/>
    </location>
</feature>
<sequence>MAGYGSGSFYNDGPNGIQVDNSEHDGWIVCEWYHGDNAPQLFQMIKFFDNVGLNPYTDIPATCSRVLLIPQWI</sequence>
<dbReference type="InParanoid" id="A0A2J6SR49"/>
<dbReference type="InterPro" id="IPR057229">
    <property type="entry name" value="DUF7907"/>
</dbReference>
<name>A0A2J6SR49_9HELO</name>
<evidence type="ECO:0000259" key="1">
    <source>
        <dbReference type="Pfam" id="PF25484"/>
    </source>
</evidence>
<dbReference type="OrthoDB" id="3518533at2759"/>
<proteinExistence type="predicted"/>
<dbReference type="RefSeq" id="XP_024730150.1">
    <property type="nucleotide sequence ID" value="XM_024870742.1"/>
</dbReference>
<evidence type="ECO:0000313" key="3">
    <source>
        <dbReference type="Proteomes" id="UP000235371"/>
    </source>
</evidence>